<feature type="transmembrane region" description="Helical" evidence="1">
    <location>
        <begin position="142"/>
        <end position="160"/>
    </location>
</feature>
<keyword evidence="1" id="KW-0812">Transmembrane</keyword>
<organism evidence="3">
    <name type="scientific">freshwater metagenome</name>
    <dbReference type="NCBI Taxonomy" id="449393"/>
    <lineage>
        <taxon>unclassified sequences</taxon>
        <taxon>metagenomes</taxon>
        <taxon>ecological metagenomes</taxon>
    </lineage>
</organism>
<feature type="transmembrane region" description="Helical" evidence="1">
    <location>
        <begin position="76"/>
        <end position="94"/>
    </location>
</feature>
<dbReference type="EMBL" id="CAFBPM010000005">
    <property type="protein sequence ID" value="CAB5018305.1"/>
    <property type="molecule type" value="Genomic_DNA"/>
</dbReference>
<dbReference type="GO" id="GO:0022857">
    <property type="term" value="F:transmembrane transporter activity"/>
    <property type="evidence" value="ECO:0007669"/>
    <property type="project" value="InterPro"/>
</dbReference>
<name>A0A6J7D7E0_9ZZZZ</name>
<feature type="transmembrane region" description="Helical" evidence="1">
    <location>
        <begin position="50"/>
        <end position="70"/>
    </location>
</feature>
<dbReference type="Gene3D" id="1.10.1760.20">
    <property type="match status" value="1"/>
</dbReference>
<feature type="transmembrane region" description="Helical" evidence="1">
    <location>
        <begin position="172"/>
        <end position="193"/>
    </location>
</feature>
<proteinExistence type="predicted"/>
<keyword evidence="1" id="KW-0472">Membrane</keyword>
<dbReference type="Pfam" id="PF12822">
    <property type="entry name" value="ECF_trnsprt"/>
    <property type="match status" value="1"/>
</dbReference>
<feature type="transmembrane region" description="Helical" evidence="1">
    <location>
        <begin position="106"/>
        <end position="130"/>
    </location>
</feature>
<dbReference type="EMBL" id="CAFBLT010000001">
    <property type="protein sequence ID" value="CAB4866436.1"/>
    <property type="molecule type" value="Genomic_DNA"/>
</dbReference>
<keyword evidence="1" id="KW-1133">Transmembrane helix</keyword>
<gene>
    <name evidence="2" type="ORF">UFOPK3164_01086</name>
    <name evidence="3" type="ORF">UFOPK3427_00517</name>
    <name evidence="4" type="ORF">UFOPK4112_00748</name>
</gene>
<dbReference type="AlphaFoldDB" id="A0A6J7D7E0"/>
<feature type="transmembrane region" description="Helical" evidence="1">
    <location>
        <begin position="15"/>
        <end position="38"/>
    </location>
</feature>
<accession>A0A6J7D7E0</accession>
<protein>
    <submittedName>
        <fullName evidence="3">Unannotated protein</fullName>
    </submittedName>
</protein>
<feature type="transmembrane region" description="Helical" evidence="1">
    <location>
        <begin position="234"/>
        <end position="252"/>
    </location>
</feature>
<evidence type="ECO:0000313" key="2">
    <source>
        <dbReference type="EMBL" id="CAB4830168.1"/>
    </source>
</evidence>
<dbReference type="InterPro" id="IPR024529">
    <property type="entry name" value="ECF_trnsprt_substrate-spec"/>
</dbReference>
<evidence type="ECO:0000256" key="1">
    <source>
        <dbReference type="SAM" id="Phobius"/>
    </source>
</evidence>
<sequence length="281" mass="29647">MRRMTGTSVPFTRRAGLLLSGLSLLGVVALLWPFVLTVSSSASQAHRFDAPIELMVLVPLLLLLCASELARGSFDVRAIAVLGILAACGTALRIPSPGVAGFEPMFFLLILAGFVYGPSFGFALGGLTLFVSALATGGIGPWLPFQMLAAGWVGLGAGFLPQVSHIKFEKYLLASYAVVGCILYGVVMNLWFWPFGIGSSTSISYVPGGALSTNIAHFFLFDVTTSLGFDIPRAVINAALILLLGGPVLVALRRGAHRVTMHPLDLPPEGAPRSRAPLIPE</sequence>
<evidence type="ECO:0000313" key="4">
    <source>
        <dbReference type="EMBL" id="CAB5018305.1"/>
    </source>
</evidence>
<dbReference type="InterPro" id="IPR017196">
    <property type="entry name" value="ECF_substrate-spec_UCP037395"/>
</dbReference>
<reference evidence="3" key="1">
    <citation type="submission" date="2020-05" db="EMBL/GenBank/DDBJ databases">
        <authorList>
            <person name="Chiriac C."/>
            <person name="Salcher M."/>
            <person name="Ghai R."/>
            <person name="Kavagutti S V."/>
        </authorList>
    </citation>
    <scope>NUCLEOTIDE SEQUENCE</scope>
</reference>
<dbReference type="EMBL" id="CAFABE010000049">
    <property type="protein sequence ID" value="CAB4830168.1"/>
    <property type="molecule type" value="Genomic_DNA"/>
</dbReference>
<dbReference type="PIRSF" id="PIRSF037395">
    <property type="entry name" value="UCP037395_ABCper"/>
    <property type="match status" value="1"/>
</dbReference>
<evidence type="ECO:0000313" key="3">
    <source>
        <dbReference type="EMBL" id="CAB4866436.1"/>
    </source>
</evidence>